<evidence type="ECO:0000313" key="4">
    <source>
        <dbReference type="EMBL" id="PTW62214.1"/>
    </source>
</evidence>
<feature type="domain" description="GGDEF" evidence="3">
    <location>
        <begin position="127"/>
        <end position="260"/>
    </location>
</feature>
<feature type="transmembrane region" description="Helical" evidence="1">
    <location>
        <begin position="59"/>
        <end position="79"/>
    </location>
</feature>
<dbReference type="Pfam" id="PF00563">
    <property type="entry name" value="EAL"/>
    <property type="match status" value="1"/>
</dbReference>
<dbReference type="RefSeq" id="WP_170121981.1">
    <property type="nucleotide sequence ID" value="NZ_QAYG01000001.1"/>
</dbReference>
<gene>
    <name evidence="4" type="ORF">C8N35_101251</name>
</gene>
<dbReference type="CDD" id="cd01948">
    <property type="entry name" value="EAL"/>
    <property type="match status" value="1"/>
</dbReference>
<dbReference type="Gene3D" id="3.30.70.270">
    <property type="match status" value="1"/>
</dbReference>
<dbReference type="Proteomes" id="UP000244081">
    <property type="component" value="Unassembled WGS sequence"/>
</dbReference>
<proteinExistence type="predicted"/>
<evidence type="ECO:0000259" key="2">
    <source>
        <dbReference type="PROSITE" id="PS50883"/>
    </source>
</evidence>
<organism evidence="4 5">
    <name type="scientific">Breoghania corrubedonensis</name>
    <dbReference type="NCBI Taxonomy" id="665038"/>
    <lineage>
        <taxon>Bacteria</taxon>
        <taxon>Pseudomonadati</taxon>
        <taxon>Pseudomonadota</taxon>
        <taxon>Alphaproteobacteria</taxon>
        <taxon>Hyphomicrobiales</taxon>
        <taxon>Stappiaceae</taxon>
        <taxon>Breoghania</taxon>
    </lineage>
</organism>
<accession>A0A2T5VEM9</accession>
<dbReference type="PROSITE" id="PS50887">
    <property type="entry name" value="GGDEF"/>
    <property type="match status" value="1"/>
</dbReference>
<comment type="caution">
    <text evidence="4">The sequence shown here is derived from an EMBL/GenBank/DDBJ whole genome shotgun (WGS) entry which is preliminary data.</text>
</comment>
<reference evidence="4 5" key="1">
    <citation type="submission" date="2018-04" db="EMBL/GenBank/DDBJ databases">
        <title>Genomic Encyclopedia of Archaeal and Bacterial Type Strains, Phase II (KMG-II): from individual species to whole genera.</title>
        <authorList>
            <person name="Goeker M."/>
        </authorList>
    </citation>
    <scope>NUCLEOTIDE SEQUENCE [LARGE SCALE GENOMIC DNA]</scope>
    <source>
        <strain evidence="4 5">DSM 23382</strain>
    </source>
</reference>
<protein>
    <submittedName>
        <fullName evidence="4">Diguanylate cyclase/phosphodiesterase</fullName>
    </submittedName>
</protein>
<dbReference type="CDD" id="cd01949">
    <property type="entry name" value="GGDEF"/>
    <property type="match status" value="1"/>
</dbReference>
<dbReference type="PROSITE" id="PS50883">
    <property type="entry name" value="EAL"/>
    <property type="match status" value="1"/>
</dbReference>
<keyword evidence="1" id="KW-0812">Transmembrane</keyword>
<keyword evidence="1" id="KW-0472">Membrane</keyword>
<sequence>MLRFKRYFYVVRFASRALRDAIVLVIVSIPLLIAAAYFDLFDLLFWYTRTHEAWQLDELLSAGFVVGLAAVIYAARRVADLRTEIRLRRAAESAVVRLTLHDALTGLPNRYKFERLFAAAIREVAESPRAVMVLKVDAFNHVNDTYGHAVGDNLLLAVAGRLEMAIGAEGVVARIGANEFALVTKPLQHEIDISRLVQHLILTMEDPFRVLGNEVMISVSIGVARYPLDGRTSPQLLRRADVARRKQKGKGRSHYALFEERMERAITDFARMESALRTAISQDRIVPYFQPIQDLETGRTIAFECLARWNDPELGWVRPDRFISLAEESGQIGRLSDRLLRKACAAARGWPKDISLSFNISGLQLRERSLGLDILSVLGELGFNPARLELEITETALVRDVPVARESLDILSSTGVRVALDDFGTGHSSLRYICDFPIHKLKIDQSFVRTMCKRFESEQIISAVLGLAHGMGITATAEGIEDEAQMLALKRLGCDFGQGYLIGRPMPAEAVAGYLQGQAEYQRQRLSA</sequence>
<dbReference type="Gene3D" id="3.20.20.450">
    <property type="entry name" value="EAL domain"/>
    <property type="match status" value="1"/>
</dbReference>
<dbReference type="InterPro" id="IPR043128">
    <property type="entry name" value="Rev_trsase/Diguanyl_cyclase"/>
</dbReference>
<keyword evidence="1" id="KW-1133">Transmembrane helix</keyword>
<dbReference type="PANTHER" id="PTHR44757:SF2">
    <property type="entry name" value="BIOFILM ARCHITECTURE MAINTENANCE PROTEIN MBAA"/>
    <property type="match status" value="1"/>
</dbReference>
<feature type="domain" description="EAL" evidence="2">
    <location>
        <begin position="269"/>
        <end position="519"/>
    </location>
</feature>
<dbReference type="Pfam" id="PF00990">
    <property type="entry name" value="GGDEF"/>
    <property type="match status" value="1"/>
</dbReference>
<dbReference type="SMART" id="SM00267">
    <property type="entry name" value="GGDEF"/>
    <property type="match status" value="1"/>
</dbReference>
<dbReference type="SUPFAM" id="SSF141868">
    <property type="entry name" value="EAL domain-like"/>
    <property type="match status" value="1"/>
</dbReference>
<dbReference type="InterPro" id="IPR000160">
    <property type="entry name" value="GGDEF_dom"/>
</dbReference>
<dbReference type="InterPro" id="IPR035919">
    <property type="entry name" value="EAL_sf"/>
</dbReference>
<dbReference type="AlphaFoldDB" id="A0A2T5VEM9"/>
<dbReference type="InterPro" id="IPR052155">
    <property type="entry name" value="Biofilm_reg_signaling"/>
</dbReference>
<dbReference type="InterPro" id="IPR001633">
    <property type="entry name" value="EAL_dom"/>
</dbReference>
<keyword evidence="5" id="KW-1185">Reference proteome</keyword>
<dbReference type="NCBIfam" id="TIGR00254">
    <property type="entry name" value="GGDEF"/>
    <property type="match status" value="1"/>
</dbReference>
<dbReference type="PANTHER" id="PTHR44757">
    <property type="entry name" value="DIGUANYLATE CYCLASE DGCP"/>
    <property type="match status" value="1"/>
</dbReference>
<evidence type="ECO:0000313" key="5">
    <source>
        <dbReference type="Proteomes" id="UP000244081"/>
    </source>
</evidence>
<evidence type="ECO:0000256" key="1">
    <source>
        <dbReference type="SAM" id="Phobius"/>
    </source>
</evidence>
<feature type="transmembrane region" description="Helical" evidence="1">
    <location>
        <begin position="21"/>
        <end position="47"/>
    </location>
</feature>
<name>A0A2T5VEM9_9HYPH</name>
<dbReference type="SMART" id="SM00052">
    <property type="entry name" value="EAL"/>
    <property type="match status" value="1"/>
</dbReference>
<evidence type="ECO:0000259" key="3">
    <source>
        <dbReference type="PROSITE" id="PS50887"/>
    </source>
</evidence>
<dbReference type="SUPFAM" id="SSF55073">
    <property type="entry name" value="Nucleotide cyclase"/>
    <property type="match status" value="1"/>
</dbReference>
<dbReference type="EMBL" id="QAYG01000001">
    <property type="protein sequence ID" value="PTW62214.1"/>
    <property type="molecule type" value="Genomic_DNA"/>
</dbReference>
<dbReference type="InterPro" id="IPR029787">
    <property type="entry name" value="Nucleotide_cyclase"/>
</dbReference>